<dbReference type="Pfam" id="PF25362">
    <property type="entry name" value="bPH_11"/>
    <property type="match status" value="1"/>
</dbReference>
<feature type="region of interest" description="Disordered" evidence="1">
    <location>
        <begin position="166"/>
        <end position="188"/>
    </location>
</feature>
<reference evidence="4 5" key="1">
    <citation type="submission" date="2018-11" db="EMBL/GenBank/DDBJ databases">
        <title>Draft genome sequence of Gordonia sp. RS15-1S isolated from rice stems.</title>
        <authorList>
            <person name="Muangham S."/>
        </authorList>
    </citation>
    <scope>NUCLEOTIDE SEQUENCE [LARGE SCALE GENOMIC DNA]</scope>
    <source>
        <strain evidence="4 5">RS15-1S</strain>
    </source>
</reference>
<proteinExistence type="predicted"/>
<organism evidence="4 5">
    <name type="scientific">Gordonia oryzae</name>
    <dbReference type="NCBI Taxonomy" id="2487349"/>
    <lineage>
        <taxon>Bacteria</taxon>
        <taxon>Bacillati</taxon>
        <taxon>Actinomycetota</taxon>
        <taxon>Actinomycetes</taxon>
        <taxon>Mycobacteriales</taxon>
        <taxon>Gordoniaceae</taxon>
        <taxon>Gordonia</taxon>
    </lineage>
</organism>
<name>A0A3N4GT35_9ACTN</name>
<dbReference type="InterPro" id="IPR057446">
    <property type="entry name" value="PH_bac"/>
</dbReference>
<keyword evidence="2" id="KW-0472">Membrane</keyword>
<keyword evidence="2" id="KW-0812">Transmembrane</keyword>
<accession>A0A3N4GT35</accession>
<evidence type="ECO:0000256" key="2">
    <source>
        <dbReference type="SAM" id="Phobius"/>
    </source>
</evidence>
<evidence type="ECO:0000256" key="1">
    <source>
        <dbReference type="SAM" id="MobiDB-lite"/>
    </source>
</evidence>
<protein>
    <submittedName>
        <fullName evidence="4">Transporter</fullName>
    </submittedName>
</protein>
<comment type="caution">
    <text evidence="4">The sequence shown here is derived from an EMBL/GenBank/DDBJ whole genome shotgun (WGS) entry which is preliminary data.</text>
</comment>
<keyword evidence="5" id="KW-1185">Reference proteome</keyword>
<keyword evidence="2" id="KW-1133">Transmembrane helix</keyword>
<dbReference type="Proteomes" id="UP000267536">
    <property type="component" value="Unassembled WGS sequence"/>
</dbReference>
<dbReference type="AlphaFoldDB" id="A0A3N4GT35"/>
<evidence type="ECO:0000313" key="4">
    <source>
        <dbReference type="EMBL" id="RPA66169.1"/>
    </source>
</evidence>
<feature type="transmembrane region" description="Helical" evidence="2">
    <location>
        <begin position="6"/>
        <end position="26"/>
    </location>
</feature>
<evidence type="ECO:0000313" key="5">
    <source>
        <dbReference type="Proteomes" id="UP000267536"/>
    </source>
</evidence>
<dbReference type="RefSeq" id="WP_123925127.1">
    <property type="nucleotide sequence ID" value="NZ_JBPSDP010000002.1"/>
</dbReference>
<dbReference type="EMBL" id="RKMH01000001">
    <property type="protein sequence ID" value="RPA66169.1"/>
    <property type="molecule type" value="Genomic_DNA"/>
</dbReference>
<feature type="domain" description="PH" evidence="3">
    <location>
        <begin position="40"/>
        <end position="162"/>
    </location>
</feature>
<evidence type="ECO:0000259" key="3">
    <source>
        <dbReference type="Pfam" id="PF25362"/>
    </source>
</evidence>
<gene>
    <name evidence="4" type="ORF">EF294_00855</name>
</gene>
<sequence length="188" mass="19926">MTEIVLDLIIVIVVLAAWLALVALLLRGWRNRGRRQADAIGEIPVFPDDPGTALLGPDSGLYLGATLAPSWQNRVAVGDFGDRAAADLSAFTDGIGIERAGASTIWIPRSAITAVRTENGHAGKVMGRGGVLVIRWTLPSGTEIDSGFRADDKAVYPPWIAEFTAAPAPSDTPAHLTTLTETEQGKDQ</sequence>
<dbReference type="OrthoDB" id="4774775at2"/>